<dbReference type="PROSITE" id="PS50850">
    <property type="entry name" value="MFS"/>
    <property type="match status" value="1"/>
</dbReference>
<accession>A0A399F492</accession>
<sequence>MILRRVFGDQLLEPLRERPFRLFWLGQTVSLLGDRVAAVALPFLVLELGGSAAQLGQLSALYSAGQVLLLLLGGVLVDRIPRRNVLVVTDLVRGALVAGVVALLLGGGLTLAHLYAMYLLFGLCSAFFMPATASIVPEIVPKPLLVPANALRSFAGEFAGIAGPALGGLLVGFGGLALALGFDALTFLAGVACLLLMRVRPRPATPTPGRTRHWQDLGEGFRLIARSQWLWVTILIFAFVNVFFAGATSVLFPLLVKERLGNPQALGWLFSSVAAGSLLSALLLGRLGKVTRRGLAAYAGVAASGLALLGLALAPHPAVAVALAMLMGGSLVVFGVIWESTVQELVPLEALGRVYSVDMLGSFALLPLGFLAVGWLATHLGVTPSLLICGGAVVLLAGTGLLVPGVRNLR</sequence>
<keyword evidence="4 6" id="KW-1133">Transmembrane helix</keyword>
<feature type="transmembrane region" description="Helical" evidence="6">
    <location>
        <begin position="384"/>
        <end position="406"/>
    </location>
</feature>
<reference evidence="8 9" key="1">
    <citation type="submission" date="2018-08" db="EMBL/GenBank/DDBJ databases">
        <title>Meiothermus terrae DSM 26712 genome sequencing project.</title>
        <authorList>
            <person name="Da Costa M.S."/>
            <person name="Albuquerque L."/>
            <person name="Raposo P."/>
            <person name="Froufe H.J.C."/>
            <person name="Barroso C.S."/>
            <person name="Egas C."/>
        </authorList>
    </citation>
    <scope>NUCLEOTIDE SEQUENCE [LARGE SCALE GENOMIC DNA]</scope>
    <source>
        <strain evidence="8 9">DSM 26712</strain>
    </source>
</reference>
<dbReference type="OrthoDB" id="144362at2"/>
<keyword evidence="5 6" id="KW-0472">Membrane</keyword>
<dbReference type="GO" id="GO:0022857">
    <property type="term" value="F:transmembrane transporter activity"/>
    <property type="evidence" value="ECO:0007669"/>
    <property type="project" value="InterPro"/>
</dbReference>
<feature type="transmembrane region" description="Helical" evidence="6">
    <location>
        <begin position="265"/>
        <end position="283"/>
    </location>
</feature>
<dbReference type="InterPro" id="IPR036259">
    <property type="entry name" value="MFS_trans_sf"/>
</dbReference>
<feature type="transmembrane region" description="Helical" evidence="6">
    <location>
        <begin position="21"/>
        <end position="46"/>
    </location>
</feature>
<dbReference type="SUPFAM" id="SSF103473">
    <property type="entry name" value="MFS general substrate transporter"/>
    <property type="match status" value="1"/>
</dbReference>
<name>A0A399F492_9DEIN</name>
<dbReference type="PANTHER" id="PTHR23513">
    <property type="entry name" value="INTEGRAL MEMBRANE EFFLUX PROTEIN-RELATED"/>
    <property type="match status" value="1"/>
</dbReference>
<dbReference type="AlphaFoldDB" id="A0A399F492"/>
<proteinExistence type="predicted"/>
<dbReference type="InterPro" id="IPR020846">
    <property type="entry name" value="MFS_dom"/>
</dbReference>
<feature type="transmembrane region" description="Helical" evidence="6">
    <location>
        <begin position="319"/>
        <end position="338"/>
    </location>
</feature>
<keyword evidence="2" id="KW-1003">Cell membrane</keyword>
<evidence type="ECO:0000313" key="9">
    <source>
        <dbReference type="Proteomes" id="UP000265715"/>
    </source>
</evidence>
<comment type="caution">
    <text evidence="8">The sequence shown here is derived from an EMBL/GenBank/DDBJ whole genome shotgun (WGS) entry which is preliminary data.</text>
</comment>
<dbReference type="PANTHER" id="PTHR23513:SF11">
    <property type="entry name" value="STAPHYLOFERRIN A TRANSPORTER"/>
    <property type="match status" value="1"/>
</dbReference>
<feature type="transmembrane region" description="Helical" evidence="6">
    <location>
        <begin position="229"/>
        <end position="253"/>
    </location>
</feature>
<dbReference type="CDD" id="cd06173">
    <property type="entry name" value="MFS_MefA_like"/>
    <property type="match status" value="1"/>
</dbReference>
<evidence type="ECO:0000313" key="8">
    <source>
        <dbReference type="EMBL" id="RIH90069.1"/>
    </source>
</evidence>
<dbReference type="InterPro" id="IPR011701">
    <property type="entry name" value="MFS"/>
</dbReference>
<evidence type="ECO:0000256" key="6">
    <source>
        <dbReference type="SAM" id="Phobius"/>
    </source>
</evidence>
<dbReference type="PRINTS" id="PR01988">
    <property type="entry name" value="EXPORTERBACE"/>
</dbReference>
<dbReference type="Gene3D" id="1.20.1250.20">
    <property type="entry name" value="MFS general substrate transporter like domains"/>
    <property type="match status" value="1"/>
</dbReference>
<evidence type="ECO:0000256" key="2">
    <source>
        <dbReference type="ARBA" id="ARBA00022475"/>
    </source>
</evidence>
<evidence type="ECO:0000259" key="7">
    <source>
        <dbReference type="PROSITE" id="PS50850"/>
    </source>
</evidence>
<keyword evidence="9" id="KW-1185">Reference proteome</keyword>
<protein>
    <submittedName>
        <fullName evidence="8">Enterobactin exporter EntS</fullName>
    </submittedName>
</protein>
<dbReference type="RefSeq" id="WP_119313903.1">
    <property type="nucleotide sequence ID" value="NZ_QXDL01000016.1"/>
</dbReference>
<dbReference type="GO" id="GO:0005886">
    <property type="term" value="C:plasma membrane"/>
    <property type="evidence" value="ECO:0007669"/>
    <property type="project" value="UniProtKB-SubCell"/>
</dbReference>
<dbReference type="EMBL" id="QXDL01000016">
    <property type="protein sequence ID" value="RIH90069.1"/>
    <property type="molecule type" value="Genomic_DNA"/>
</dbReference>
<gene>
    <name evidence="8" type="primary">entS</name>
    <name evidence="8" type="ORF">Mterra_00686</name>
</gene>
<feature type="domain" description="Major facilitator superfamily (MFS) profile" evidence="7">
    <location>
        <begin position="19"/>
        <end position="407"/>
    </location>
</feature>
<feature type="transmembrane region" description="Helical" evidence="6">
    <location>
        <begin position="58"/>
        <end position="77"/>
    </location>
</feature>
<evidence type="ECO:0000256" key="3">
    <source>
        <dbReference type="ARBA" id="ARBA00022692"/>
    </source>
</evidence>
<evidence type="ECO:0000256" key="4">
    <source>
        <dbReference type="ARBA" id="ARBA00022989"/>
    </source>
</evidence>
<dbReference type="InterPro" id="IPR022324">
    <property type="entry name" value="Bacilysin_exporter_BacE_put"/>
</dbReference>
<organism evidence="8 9">
    <name type="scientific">Calidithermus terrae</name>
    <dbReference type="NCBI Taxonomy" id="1408545"/>
    <lineage>
        <taxon>Bacteria</taxon>
        <taxon>Thermotogati</taxon>
        <taxon>Deinococcota</taxon>
        <taxon>Deinococci</taxon>
        <taxon>Thermales</taxon>
        <taxon>Thermaceae</taxon>
        <taxon>Calidithermus</taxon>
    </lineage>
</organism>
<feature type="transmembrane region" description="Helical" evidence="6">
    <location>
        <begin position="176"/>
        <end position="197"/>
    </location>
</feature>
<feature type="transmembrane region" description="Helical" evidence="6">
    <location>
        <begin position="295"/>
        <end position="313"/>
    </location>
</feature>
<feature type="transmembrane region" description="Helical" evidence="6">
    <location>
        <begin position="84"/>
        <end position="109"/>
    </location>
</feature>
<feature type="transmembrane region" description="Helical" evidence="6">
    <location>
        <begin position="359"/>
        <end position="378"/>
    </location>
</feature>
<keyword evidence="3 6" id="KW-0812">Transmembrane</keyword>
<evidence type="ECO:0000256" key="1">
    <source>
        <dbReference type="ARBA" id="ARBA00004651"/>
    </source>
</evidence>
<comment type="subcellular location">
    <subcellularLocation>
        <location evidence="1">Cell membrane</location>
        <topology evidence="1">Multi-pass membrane protein</topology>
    </subcellularLocation>
</comment>
<dbReference type="Proteomes" id="UP000265715">
    <property type="component" value="Unassembled WGS sequence"/>
</dbReference>
<evidence type="ECO:0000256" key="5">
    <source>
        <dbReference type="ARBA" id="ARBA00023136"/>
    </source>
</evidence>
<dbReference type="Pfam" id="PF07690">
    <property type="entry name" value="MFS_1"/>
    <property type="match status" value="1"/>
</dbReference>